<evidence type="ECO:0008006" key="3">
    <source>
        <dbReference type="Google" id="ProtNLM"/>
    </source>
</evidence>
<keyword evidence="2" id="KW-1185">Reference proteome</keyword>
<evidence type="ECO:0000313" key="1">
    <source>
        <dbReference type="EMBL" id="MDV0447635.1"/>
    </source>
</evidence>
<dbReference type="Proteomes" id="UP001271789">
    <property type="component" value="Unassembled WGS sequence"/>
</dbReference>
<sequence length="157" mass="16984">MGNPTFITPNATDSTSNIDAIFVEYSNVSASIHIGNNTIRAVNDARYQFPSNQQIHRSGIATKNTVGTYGGYWMDQIELGGDGPIVHRMDFIYQSNNSQGGDSGGPLYTIDEDNTLSICGITSQHATLDDGTPITMFVAVEEIQYQLGVMPLTRSGT</sequence>
<dbReference type="EMBL" id="JAWDKD010000021">
    <property type="protein sequence ID" value="MDV0447635.1"/>
    <property type="molecule type" value="Genomic_DNA"/>
</dbReference>
<comment type="caution">
    <text evidence="1">The sequence shown here is derived from an EMBL/GenBank/DDBJ whole genome shotgun (WGS) entry which is preliminary data.</text>
</comment>
<dbReference type="SUPFAM" id="SSF50494">
    <property type="entry name" value="Trypsin-like serine proteases"/>
    <property type="match status" value="1"/>
</dbReference>
<dbReference type="AlphaFoldDB" id="A0AAE4MKS3"/>
<gene>
    <name evidence="1" type="ORF">MsAg5_15440</name>
</gene>
<dbReference type="RefSeq" id="WP_338100075.1">
    <property type="nucleotide sequence ID" value="NZ_JAWDKD010000021.1"/>
</dbReference>
<accession>A0AAE4MKS3</accession>
<reference evidence="1" key="1">
    <citation type="submission" date="2023-06" db="EMBL/GenBank/DDBJ databases">
        <title>Genome sequence of Methanosarcinaceae archaeon Ag5.</title>
        <authorList>
            <person name="Protasov E."/>
            <person name="Platt K."/>
            <person name="Poehlein A."/>
            <person name="Daniel R."/>
            <person name="Brune A."/>
        </authorList>
    </citation>
    <scope>NUCLEOTIDE SEQUENCE</scope>
    <source>
        <strain evidence="1">Ag5</strain>
    </source>
</reference>
<name>A0AAE4MKS3_9EURY</name>
<dbReference type="InterPro" id="IPR009003">
    <property type="entry name" value="Peptidase_S1_PA"/>
</dbReference>
<proteinExistence type="predicted"/>
<organism evidence="1 2">
    <name type="scientific">Methanolapillus africanus</name>
    <dbReference type="NCBI Taxonomy" id="3028297"/>
    <lineage>
        <taxon>Archaea</taxon>
        <taxon>Methanobacteriati</taxon>
        <taxon>Methanobacteriota</taxon>
        <taxon>Stenosarchaea group</taxon>
        <taxon>Methanomicrobia</taxon>
        <taxon>Methanosarcinales</taxon>
        <taxon>Methanosarcinaceae</taxon>
        <taxon>Methanolapillus</taxon>
    </lineage>
</organism>
<protein>
    <recommendedName>
        <fullName evidence="3">Peptidase S1 domain-containing protein</fullName>
    </recommendedName>
</protein>
<evidence type="ECO:0000313" key="2">
    <source>
        <dbReference type="Proteomes" id="UP001271789"/>
    </source>
</evidence>